<evidence type="ECO:0000313" key="2">
    <source>
        <dbReference type="EMBL" id="MER7182685.1"/>
    </source>
</evidence>
<comment type="caution">
    <text evidence="2">The sequence shown here is derived from an EMBL/GenBank/DDBJ whole genome shotgun (WGS) entry which is preliminary data.</text>
</comment>
<reference evidence="2 3" key="1">
    <citation type="submission" date="2024-06" db="EMBL/GenBank/DDBJ databases">
        <title>The Natural Products Discovery Center: Release of the First 8490 Sequenced Strains for Exploring Actinobacteria Biosynthetic Diversity.</title>
        <authorList>
            <person name="Kalkreuter E."/>
            <person name="Kautsar S.A."/>
            <person name="Yang D."/>
            <person name="Bader C.D."/>
            <person name="Teijaro C.N."/>
            <person name="Fluegel L."/>
            <person name="Davis C.M."/>
            <person name="Simpson J.R."/>
            <person name="Lauterbach L."/>
            <person name="Steele A.D."/>
            <person name="Gui C."/>
            <person name="Meng S."/>
            <person name="Li G."/>
            <person name="Viehrig K."/>
            <person name="Ye F."/>
            <person name="Su P."/>
            <person name="Kiefer A.F."/>
            <person name="Nichols A."/>
            <person name="Cepeda A.J."/>
            <person name="Yan W."/>
            <person name="Fan B."/>
            <person name="Jiang Y."/>
            <person name="Adhikari A."/>
            <person name="Zheng C.-J."/>
            <person name="Schuster L."/>
            <person name="Cowan T.M."/>
            <person name="Smanski M.J."/>
            <person name="Chevrette M.G."/>
            <person name="De Carvalho L.P.S."/>
            <person name="Shen B."/>
        </authorList>
    </citation>
    <scope>NUCLEOTIDE SEQUENCE [LARGE SCALE GENOMIC DNA]</scope>
    <source>
        <strain evidence="2 3">NPDC000234</strain>
    </source>
</reference>
<dbReference type="RefSeq" id="WP_350783730.1">
    <property type="nucleotide sequence ID" value="NZ_JBEPEK010000192.1"/>
</dbReference>
<protein>
    <submittedName>
        <fullName evidence="2">Winged helix-turn-helix domain-containing protein</fullName>
    </submittedName>
</protein>
<dbReference type="InterPro" id="IPR025959">
    <property type="entry name" value="Winged_HTH_dom"/>
</dbReference>
<name>A0ABV1X104_9ACTN</name>
<evidence type="ECO:0000259" key="1">
    <source>
        <dbReference type="Pfam" id="PF13592"/>
    </source>
</evidence>
<gene>
    <name evidence="2" type="ORF">ABT404_24950</name>
</gene>
<proteinExistence type="predicted"/>
<dbReference type="EMBL" id="JBEPEK010000192">
    <property type="protein sequence ID" value="MER7182685.1"/>
    <property type="molecule type" value="Genomic_DNA"/>
</dbReference>
<sequence>MHRAGWSLRVPSHTATRLDKARIAAWKESAC</sequence>
<dbReference type="Pfam" id="PF13592">
    <property type="entry name" value="HTH_33"/>
    <property type="match status" value="1"/>
</dbReference>
<accession>A0ABV1X104</accession>
<keyword evidence="3" id="KW-1185">Reference proteome</keyword>
<evidence type="ECO:0000313" key="3">
    <source>
        <dbReference type="Proteomes" id="UP001474181"/>
    </source>
</evidence>
<dbReference type="Proteomes" id="UP001474181">
    <property type="component" value="Unassembled WGS sequence"/>
</dbReference>
<feature type="domain" description="Winged helix-turn helix" evidence="1">
    <location>
        <begin position="1"/>
        <end position="28"/>
    </location>
</feature>
<organism evidence="2 3">
    <name type="scientific">Streptomyces hyaluromycini</name>
    <dbReference type="NCBI Taxonomy" id="1377993"/>
    <lineage>
        <taxon>Bacteria</taxon>
        <taxon>Bacillati</taxon>
        <taxon>Actinomycetota</taxon>
        <taxon>Actinomycetes</taxon>
        <taxon>Kitasatosporales</taxon>
        <taxon>Streptomycetaceae</taxon>
        <taxon>Streptomyces</taxon>
    </lineage>
</organism>